<keyword evidence="2" id="KW-0488">Methylation</keyword>
<evidence type="ECO:0000313" key="8">
    <source>
        <dbReference type="Proteomes" id="UP001179361"/>
    </source>
</evidence>
<evidence type="ECO:0000256" key="5">
    <source>
        <dbReference type="ARBA" id="ARBA00023136"/>
    </source>
</evidence>
<keyword evidence="3 6" id="KW-0812">Transmembrane</keyword>
<keyword evidence="4 6" id="KW-1133">Transmembrane helix</keyword>
<evidence type="ECO:0000256" key="3">
    <source>
        <dbReference type="ARBA" id="ARBA00022692"/>
    </source>
</evidence>
<dbReference type="NCBIfam" id="TIGR02532">
    <property type="entry name" value="IV_pilin_GFxxxE"/>
    <property type="match status" value="1"/>
</dbReference>
<protein>
    <submittedName>
        <fullName evidence="7">Prepilin-type N-terminal cleavage/methylation domain-containing protein</fullName>
    </submittedName>
</protein>
<dbReference type="InterPro" id="IPR012902">
    <property type="entry name" value="N_methyl_site"/>
</dbReference>
<gene>
    <name evidence="7" type="ORF">LQ564_24585</name>
</gene>
<feature type="transmembrane region" description="Helical" evidence="6">
    <location>
        <begin position="6"/>
        <end position="31"/>
    </location>
</feature>
<dbReference type="PANTHER" id="PTHR30093:SF44">
    <property type="entry name" value="TYPE II SECRETION SYSTEM CORE PROTEIN G"/>
    <property type="match status" value="1"/>
</dbReference>
<evidence type="ECO:0000256" key="1">
    <source>
        <dbReference type="ARBA" id="ARBA00004167"/>
    </source>
</evidence>
<evidence type="ECO:0000256" key="6">
    <source>
        <dbReference type="SAM" id="Phobius"/>
    </source>
</evidence>
<organism evidence="7 8">
    <name type="scientific">Massilia phyllostachyos</name>
    <dbReference type="NCBI Taxonomy" id="2898585"/>
    <lineage>
        <taxon>Bacteria</taxon>
        <taxon>Pseudomonadati</taxon>
        <taxon>Pseudomonadota</taxon>
        <taxon>Betaproteobacteria</taxon>
        <taxon>Burkholderiales</taxon>
        <taxon>Oxalobacteraceae</taxon>
        <taxon>Telluria group</taxon>
        <taxon>Massilia</taxon>
    </lineage>
</organism>
<comment type="subcellular location">
    <subcellularLocation>
        <location evidence="1">Membrane</location>
        <topology evidence="1">Single-pass membrane protein</topology>
    </subcellularLocation>
</comment>
<keyword evidence="5 6" id="KW-0472">Membrane</keyword>
<dbReference type="RefSeq" id="WP_231060757.1">
    <property type="nucleotide sequence ID" value="NZ_JAJNOC010000013.1"/>
</dbReference>
<comment type="caution">
    <text evidence="7">The sequence shown here is derived from an EMBL/GenBank/DDBJ whole genome shotgun (WGS) entry which is preliminary data.</text>
</comment>
<evidence type="ECO:0000256" key="4">
    <source>
        <dbReference type="ARBA" id="ARBA00022989"/>
    </source>
</evidence>
<reference evidence="7" key="1">
    <citation type="submission" date="2021-11" db="EMBL/GenBank/DDBJ databases">
        <title>The complete genome of Massilia sp sp. G4R7.</title>
        <authorList>
            <person name="Liu L."/>
            <person name="Yue J."/>
            <person name="Yuan J."/>
            <person name="Yang F."/>
            <person name="Li L."/>
        </authorList>
    </citation>
    <scope>NUCLEOTIDE SEQUENCE</scope>
    <source>
        <strain evidence="7">G4R7</strain>
    </source>
</reference>
<evidence type="ECO:0000313" key="7">
    <source>
        <dbReference type="EMBL" id="MCD2519486.1"/>
    </source>
</evidence>
<dbReference type="InterPro" id="IPR031982">
    <property type="entry name" value="PilE-like"/>
</dbReference>
<dbReference type="PROSITE" id="PS00409">
    <property type="entry name" value="PROKAR_NTER_METHYL"/>
    <property type="match status" value="1"/>
</dbReference>
<dbReference type="Pfam" id="PF07963">
    <property type="entry name" value="N_methyl"/>
    <property type="match status" value="1"/>
</dbReference>
<proteinExistence type="predicted"/>
<dbReference type="EMBL" id="JAJNOC010000013">
    <property type="protein sequence ID" value="MCD2519486.1"/>
    <property type="molecule type" value="Genomic_DNA"/>
</dbReference>
<dbReference type="Gene3D" id="3.30.700.10">
    <property type="entry name" value="Glycoprotein, Type 4 Pilin"/>
    <property type="match status" value="1"/>
</dbReference>
<dbReference type="Pfam" id="PF16732">
    <property type="entry name" value="ComP_DUS"/>
    <property type="match status" value="1"/>
</dbReference>
<name>A0ABS8QCK5_9BURK</name>
<keyword evidence="8" id="KW-1185">Reference proteome</keyword>
<dbReference type="Proteomes" id="UP001179361">
    <property type="component" value="Unassembled WGS sequence"/>
</dbReference>
<accession>A0ABS8QCK5</accession>
<evidence type="ECO:0000256" key="2">
    <source>
        <dbReference type="ARBA" id="ARBA00022481"/>
    </source>
</evidence>
<dbReference type="InterPro" id="IPR045584">
    <property type="entry name" value="Pilin-like"/>
</dbReference>
<sequence length="143" mass="15308">MNKRQAGFTLIEIMIAVVVIGILTAIALPSYNGYMMRARLSEAFTGLAAAQPRLEQHWSNTRSYAGFDAASLQLMPQASANFTYALTTGTASAYTLTATGRAGAANFVFTIDQNGNRATTSVPSGWNASNNCWVDRKEGTCAQ</sequence>
<dbReference type="PANTHER" id="PTHR30093">
    <property type="entry name" value="GENERAL SECRETION PATHWAY PROTEIN G"/>
    <property type="match status" value="1"/>
</dbReference>
<dbReference type="SUPFAM" id="SSF54523">
    <property type="entry name" value="Pili subunits"/>
    <property type="match status" value="1"/>
</dbReference>